<dbReference type="InterPro" id="IPR036691">
    <property type="entry name" value="Endo/exonu/phosph_ase_sf"/>
</dbReference>
<accession>Q7XW91</accession>
<dbReference type="Pfam" id="PF00078">
    <property type="entry name" value="RVT_1"/>
    <property type="match status" value="1"/>
</dbReference>
<evidence type="ECO:0000259" key="1">
    <source>
        <dbReference type="PROSITE" id="PS50878"/>
    </source>
</evidence>
<name>Q7XW91_ORYSJ</name>
<dbReference type="PANTHER" id="PTHR33116">
    <property type="entry name" value="REVERSE TRANSCRIPTASE ZINC-BINDING DOMAIN-CONTAINING PROTEIN-RELATED-RELATED"/>
    <property type="match status" value="1"/>
</dbReference>
<feature type="domain" description="Reverse transcriptase" evidence="1">
    <location>
        <begin position="321"/>
        <end position="628"/>
    </location>
</feature>
<protein>
    <submittedName>
        <fullName evidence="2">OSJNBb0043H09.5 protein</fullName>
    </submittedName>
</protein>
<evidence type="ECO:0000313" key="2">
    <source>
        <dbReference type="EMBL" id="CAD40197.1"/>
    </source>
</evidence>
<dbReference type="Proteomes" id="UP000000763">
    <property type="component" value="Chromosome 4"/>
</dbReference>
<sequence length="858" mass="98845">MNDIMVFNELISNIDLQELPLKGRTYTWSNMQSQPLLQQLDWFFTSPSWTVLYPNTMVTALSKCISDHTPYPSETTVPKTDIFRFENFWVELPGFIEVVKLFWDIPVRADSQGKIINGKFKNLRRGLKIWSKRLSNLNTLIGNSHEAIDFLDNIEEQRPLFIHEWNFRNIVKNHILKLLHYRNIFWKKRCTMRWVKFGDENTKFFHASATQRYRQNKISHLTLNDGTIITSHQEKAHAFLNFYKGRMGTSEGIQMAINLTELITPLAGLENLSNMPSRQELESIMKAMPIDKAPGPDGFNGMFMKKCWNIIAEDFYKLAREFFGLQSSIQNLNNSFICLIPKKSSPETANDYRPISVQNMSIKFLSKILAERLQAVILDLLHENQYGFIKQRTIQDCLAWTFEFLHQCHQSKKQIVILKIDFEKAFDSVEHSSILAVLKAKGFNETWLKWISDLLTTSSSAVLLNGIPGKNFKCQKGVKQGDPISPLLFVLTADLLQSMINKAHDTGILSKPIPRPDTKFPIIQYADDTLIIMKACQKEIFSLKGILQSFASSTGLRINFHKSCMIPINVPEEKTEILAGTVEIMGTPYPHGMVSCATPFYYCRIHVSTGTFGCNIGSLPFTYLGLPVGTTRPKIIDFVPLIDRVERRLPAITMFLNQGQRLTMVNSVLSSLPTYYMCTLKIPKKVIEHIDRARRHCLWRKSNEVDARSLSLEAWDKVCKPKHRGGLGIINLEFQNCALLMKHLDKFYNKRGLPWVRLLWNAYYKNNPHPRHAMQEKGSFWWRDVFRLIPIFRGLSAIQINTGDSTLVWKDPWTDIIPQFAFPTIFSFAANEDVSIQKFMQNDLDQNFFLPLSAQALQ</sequence>
<gene>
    <name evidence="2" type="primary">OSJNBb0043H09.5</name>
</gene>
<evidence type="ECO:0000313" key="3">
    <source>
        <dbReference type="Proteomes" id="UP000000763"/>
    </source>
</evidence>
<proteinExistence type="predicted"/>
<dbReference type="EMBL" id="AL606611">
    <property type="protein sequence ID" value="CAD40197.1"/>
    <property type="molecule type" value="Genomic_DNA"/>
</dbReference>
<dbReference type="SUPFAM" id="SSF56672">
    <property type="entry name" value="DNA/RNA polymerases"/>
    <property type="match status" value="1"/>
</dbReference>
<dbReference type="InterPro" id="IPR043502">
    <property type="entry name" value="DNA/RNA_pol_sf"/>
</dbReference>
<dbReference type="SUPFAM" id="SSF56219">
    <property type="entry name" value="DNase I-like"/>
    <property type="match status" value="1"/>
</dbReference>
<reference evidence="3" key="1">
    <citation type="journal article" date="2005" name="Nature">
        <title>The map-based sequence of the rice genome.</title>
        <authorList>
            <consortium name="International rice genome sequencing project (IRGSP)"/>
            <person name="Matsumoto T."/>
            <person name="Wu J."/>
            <person name="Kanamori H."/>
            <person name="Katayose Y."/>
            <person name="Fujisawa M."/>
            <person name="Namiki N."/>
            <person name="Mizuno H."/>
            <person name="Yamamoto K."/>
            <person name="Antonio B.A."/>
            <person name="Baba T."/>
            <person name="Sakata K."/>
            <person name="Nagamura Y."/>
            <person name="Aoki H."/>
            <person name="Arikawa K."/>
            <person name="Arita K."/>
            <person name="Bito T."/>
            <person name="Chiden Y."/>
            <person name="Fujitsuka N."/>
            <person name="Fukunaka R."/>
            <person name="Hamada M."/>
            <person name="Harada C."/>
            <person name="Hayashi A."/>
            <person name="Hijishita S."/>
            <person name="Honda M."/>
            <person name="Hosokawa S."/>
            <person name="Ichikawa Y."/>
            <person name="Idonuma A."/>
            <person name="Iijima M."/>
            <person name="Ikeda M."/>
            <person name="Ikeno M."/>
            <person name="Ito K."/>
            <person name="Ito S."/>
            <person name="Ito T."/>
            <person name="Ito Y."/>
            <person name="Ito Y."/>
            <person name="Iwabuchi A."/>
            <person name="Kamiya K."/>
            <person name="Karasawa W."/>
            <person name="Kurita K."/>
            <person name="Katagiri S."/>
            <person name="Kikuta A."/>
            <person name="Kobayashi H."/>
            <person name="Kobayashi N."/>
            <person name="Machita K."/>
            <person name="Maehara T."/>
            <person name="Masukawa M."/>
            <person name="Mizubayashi T."/>
            <person name="Mukai Y."/>
            <person name="Nagasaki H."/>
            <person name="Nagata Y."/>
            <person name="Naito S."/>
            <person name="Nakashima M."/>
            <person name="Nakama Y."/>
            <person name="Nakamichi Y."/>
            <person name="Nakamura M."/>
            <person name="Meguro A."/>
            <person name="Negishi M."/>
            <person name="Ohta I."/>
            <person name="Ohta T."/>
            <person name="Okamoto M."/>
            <person name="Ono N."/>
            <person name="Saji S."/>
            <person name="Sakaguchi M."/>
            <person name="Sakai K."/>
            <person name="Shibata M."/>
            <person name="Shimokawa T."/>
            <person name="Song J."/>
            <person name="Takazaki Y."/>
            <person name="Terasawa K."/>
            <person name="Tsugane M."/>
            <person name="Tsuji K."/>
            <person name="Ueda S."/>
            <person name="Waki K."/>
            <person name="Yamagata H."/>
            <person name="Yamamoto M."/>
            <person name="Yamamoto S."/>
            <person name="Yamane H."/>
            <person name="Yoshiki S."/>
            <person name="Yoshihara R."/>
            <person name="Yukawa K."/>
            <person name="Zhong H."/>
            <person name="Yano M."/>
            <person name="Yuan Q."/>
            <person name="Ouyang S."/>
            <person name="Liu J."/>
            <person name="Jones K.M."/>
            <person name="Gansberger K."/>
            <person name="Moffat K."/>
            <person name="Hill J."/>
            <person name="Bera J."/>
            <person name="Fadrosh D."/>
            <person name="Jin S."/>
            <person name="Johri S."/>
            <person name="Kim M."/>
            <person name="Overton L."/>
            <person name="Reardon M."/>
            <person name="Tsitrin T."/>
            <person name="Vuong H."/>
            <person name="Weaver B."/>
            <person name="Ciecko A."/>
            <person name="Tallon L."/>
            <person name="Jackson J."/>
            <person name="Pai G."/>
            <person name="Aken S.V."/>
            <person name="Utterback T."/>
            <person name="Reidmuller S."/>
            <person name="Feldblyum T."/>
            <person name="Hsiao J."/>
            <person name="Zismann V."/>
            <person name="Iobst S."/>
            <person name="de Vazeille A.R."/>
            <person name="Buell C.R."/>
            <person name="Ying K."/>
            <person name="Li Y."/>
            <person name="Lu T."/>
            <person name="Huang Y."/>
            <person name="Zhao Q."/>
            <person name="Feng Q."/>
            <person name="Zhang L."/>
            <person name="Zhu J."/>
            <person name="Weng Q."/>
            <person name="Mu J."/>
            <person name="Lu Y."/>
            <person name="Fan D."/>
            <person name="Liu Y."/>
            <person name="Guan J."/>
            <person name="Zhang Y."/>
            <person name="Yu S."/>
            <person name="Liu X."/>
            <person name="Zhang Y."/>
            <person name="Hong G."/>
            <person name="Han B."/>
            <person name="Choisne N."/>
            <person name="Demange N."/>
            <person name="Orjeda G."/>
            <person name="Samain S."/>
            <person name="Cattolico L."/>
            <person name="Pelletier E."/>
            <person name="Couloux A."/>
            <person name="Segurens B."/>
            <person name="Wincker P."/>
            <person name="D'Hont A."/>
            <person name="Scarpelli C."/>
            <person name="Weissenbach J."/>
            <person name="Salanoubat M."/>
            <person name="Quetier F."/>
            <person name="Yu Y."/>
            <person name="Kim H.R."/>
            <person name="Rambo T."/>
            <person name="Currie J."/>
            <person name="Collura K."/>
            <person name="Luo M."/>
            <person name="Yang T."/>
            <person name="Ammiraju J.S.S."/>
            <person name="Engler F."/>
            <person name="Soderlund C."/>
            <person name="Wing R.A."/>
            <person name="Palmer L.E."/>
            <person name="de la Bastide M."/>
            <person name="Spiegel L."/>
            <person name="Nascimento L."/>
            <person name="Zutavern T."/>
            <person name="O'Shaughnessy A."/>
            <person name="Dike S."/>
            <person name="Dedhia N."/>
            <person name="Preston R."/>
            <person name="Balija V."/>
            <person name="McCombie W.R."/>
            <person name="Chow T."/>
            <person name="Chen H."/>
            <person name="Chung M."/>
            <person name="Chen C."/>
            <person name="Shaw J."/>
            <person name="Wu H."/>
            <person name="Hsiao K."/>
            <person name="Chao Y."/>
            <person name="Chu M."/>
            <person name="Cheng C."/>
            <person name="Hour A."/>
            <person name="Lee P."/>
            <person name="Lin S."/>
            <person name="Lin Y."/>
            <person name="Liou J."/>
            <person name="Liu S."/>
            <person name="Hsing Y."/>
            <person name="Raghuvanshi S."/>
            <person name="Mohanty A."/>
            <person name="Bharti A.K."/>
            <person name="Gaur A."/>
            <person name="Gupta V."/>
            <person name="Kumar D."/>
            <person name="Ravi V."/>
            <person name="Vij S."/>
            <person name="Kapur A."/>
            <person name="Khurana P."/>
            <person name="Khurana P."/>
            <person name="Khurana J.P."/>
            <person name="Tyagi A.K."/>
            <person name="Gaikwad K."/>
            <person name="Singh A."/>
            <person name="Dalal V."/>
            <person name="Srivastava S."/>
            <person name="Dixit A."/>
            <person name="Pal A.K."/>
            <person name="Ghazi I.A."/>
            <person name="Yadav M."/>
            <person name="Pandit A."/>
            <person name="Bhargava A."/>
            <person name="Sureshbabu K."/>
            <person name="Batra K."/>
            <person name="Sharma T.R."/>
            <person name="Mohapatra T."/>
            <person name="Singh N.K."/>
            <person name="Messing J."/>
            <person name="Nelson A.B."/>
            <person name="Fuks G."/>
            <person name="Kavchok S."/>
            <person name="Keizer G."/>
            <person name="Linton E."/>
            <person name="Llaca V."/>
            <person name="Song R."/>
            <person name="Tanyolac B."/>
            <person name="Young S."/>
            <person name="Ho-Il K."/>
            <person name="Hahn J.H."/>
            <person name="Sangsakoo G."/>
            <person name="Vanavichit A."/>
            <person name="de Mattos Luiz.A.T."/>
            <person name="Zimmer P.D."/>
            <person name="Malone G."/>
            <person name="Dellagostin O."/>
            <person name="de Oliveira A.C."/>
            <person name="Bevan M."/>
            <person name="Bancroft I."/>
            <person name="Minx P."/>
            <person name="Cordum H."/>
            <person name="Wilson R."/>
            <person name="Cheng Z."/>
            <person name="Jin W."/>
            <person name="Jiang J."/>
            <person name="Leong S.A."/>
            <person name="Iwama H."/>
            <person name="Gojobori T."/>
            <person name="Itoh T."/>
            <person name="Niimura Y."/>
            <person name="Fujii Y."/>
            <person name="Habara T."/>
            <person name="Sakai H."/>
            <person name="Sato Y."/>
            <person name="Wilson G."/>
            <person name="Kumar K."/>
            <person name="McCouch S."/>
            <person name="Juretic N."/>
            <person name="Hoen D."/>
            <person name="Wright S."/>
            <person name="Bruskiewich R."/>
            <person name="Bureau T."/>
            <person name="Miyao A."/>
            <person name="Hirochika H."/>
            <person name="Nishikawa T."/>
            <person name="Kadowaki K."/>
            <person name="Sugiura M."/>
            <person name="Burr B."/>
            <person name="Sasaki T."/>
        </authorList>
    </citation>
    <scope>NUCLEOTIDE SEQUENCE [LARGE SCALE GENOMIC DNA]</scope>
    <source>
        <strain evidence="3">cv. Nipponbare</strain>
    </source>
</reference>
<dbReference type="PROSITE" id="PS50878">
    <property type="entry name" value="RT_POL"/>
    <property type="match status" value="1"/>
</dbReference>
<organism evidence="2 3">
    <name type="scientific">Oryza sativa subsp. japonica</name>
    <name type="common">Rice</name>
    <dbReference type="NCBI Taxonomy" id="39947"/>
    <lineage>
        <taxon>Eukaryota</taxon>
        <taxon>Viridiplantae</taxon>
        <taxon>Streptophyta</taxon>
        <taxon>Embryophyta</taxon>
        <taxon>Tracheophyta</taxon>
        <taxon>Spermatophyta</taxon>
        <taxon>Magnoliopsida</taxon>
        <taxon>Liliopsida</taxon>
        <taxon>Poales</taxon>
        <taxon>Poaceae</taxon>
        <taxon>BOP clade</taxon>
        <taxon>Oryzoideae</taxon>
        <taxon>Oryzeae</taxon>
        <taxon>Oryzinae</taxon>
        <taxon>Oryza</taxon>
        <taxon>Oryza sativa</taxon>
    </lineage>
</organism>
<dbReference type="AlphaFoldDB" id="Q7XW91"/>
<dbReference type="PANTHER" id="PTHR33116:SF87">
    <property type="entry name" value="OS01G0158850 PROTEIN"/>
    <property type="match status" value="1"/>
</dbReference>
<dbReference type="CDD" id="cd01650">
    <property type="entry name" value="RT_nLTR_like"/>
    <property type="match status" value="1"/>
</dbReference>
<reference evidence="3" key="2">
    <citation type="journal article" date="2008" name="Nucleic Acids Res.">
        <title>The rice annotation project database (RAP-DB): 2008 update.</title>
        <authorList>
            <consortium name="The rice annotation project (RAP)"/>
        </authorList>
    </citation>
    <scope>GENOME REANNOTATION</scope>
    <source>
        <strain evidence="3">cv. Nipponbare</strain>
    </source>
</reference>
<dbReference type="InterPro" id="IPR000477">
    <property type="entry name" value="RT_dom"/>
</dbReference>